<feature type="binding site" evidence="3">
    <location>
        <position position="165"/>
    </location>
    <ligand>
        <name>anthranilate</name>
        <dbReference type="ChEBI" id="CHEBI:16567"/>
        <label>2</label>
    </ligand>
</feature>
<feature type="binding site" evidence="3">
    <location>
        <begin position="107"/>
        <end position="115"/>
    </location>
    <ligand>
        <name>5-phospho-alpha-D-ribose 1-diphosphate</name>
        <dbReference type="ChEBI" id="CHEBI:58017"/>
    </ligand>
</feature>
<keyword evidence="3" id="KW-0057">Aromatic amino acid biosynthesis</keyword>
<dbReference type="GO" id="GO:0005829">
    <property type="term" value="C:cytosol"/>
    <property type="evidence" value="ECO:0007669"/>
    <property type="project" value="TreeGrafter"/>
</dbReference>
<dbReference type="Gene3D" id="1.20.970.10">
    <property type="entry name" value="Transferase, Pyrimidine Nucleoside Phosphorylase, Chain C"/>
    <property type="match status" value="1"/>
</dbReference>
<dbReference type="EMBL" id="FQVQ01000001">
    <property type="protein sequence ID" value="SHE75787.1"/>
    <property type="molecule type" value="Genomic_DNA"/>
</dbReference>
<dbReference type="UniPathway" id="UPA00035">
    <property type="reaction ID" value="UER00041"/>
</dbReference>
<keyword evidence="1 3" id="KW-0328">Glycosyltransferase</keyword>
<dbReference type="SUPFAM" id="SSF47648">
    <property type="entry name" value="Nucleoside phosphorylase/phosphoribosyltransferase N-terminal domain"/>
    <property type="match status" value="1"/>
</dbReference>
<feature type="binding site" evidence="3">
    <location>
        <position position="224"/>
    </location>
    <ligand>
        <name>Mg(2+)</name>
        <dbReference type="ChEBI" id="CHEBI:18420"/>
        <label>1</label>
    </ligand>
</feature>
<evidence type="ECO:0000256" key="1">
    <source>
        <dbReference type="ARBA" id="ARBA00022676"/>
    </source>
</evidence>
<comment type="subunit">
    <text evidence="3">Homodimer.</text>
</comment>
<dbReference type="HAMAP" id="MF_00211">
    <property type="entry name" value="TrpD"/>
    <property type="match status" value="1"/>
</dbReference>
<evidence type="ECO:0000256" key="3">
    <source>
        <dbReference type="HAMAP-Rule" id="MF_00211"/>
    </source>
</evidence>
<dbReference type="Pfam" id="PF02885">
    <property type="entry name" value="Glycos_trans_3N"/>
    <property type="match status" value="1"/>
</dbReference>
<dbReference type="InterPro" id="IPR000312">
    <property type="entry name" value="Glycosyl_Trfase_fam3"/>
</dbReference>
<accession>A0A1M4W3L6</accession>
<dbReference type="AlphaFoldDB" id="A0A1M4W3L6"/>
<dbReference type="InterPro" id="IPR005940">
    <property type="entry name" value="Anthranilate_Pribosyl_Tfrase"/>
</dbReference>
<feature type="binding site" evidence="3">
    <location>
        <position position="87"/>
    </location>
    <ligand>
        <name>5-phospho-alpha-D-ribose 1-diphosphate</name>
        <dbReference type="ChEBI" id="CHEBI:58017"/>
    </ligand>
</feature>
<comment type="catalytic activity">
    <reaction evidence="3">
        <text>N-(5-phospho-beta-D-ribosyl)anthranilate + diphosphate = 5-phospho-alpha-D-ribose 1-diphosphate + anthranilate</text>
        <dbReference type="Rhea" id="RHEA:11768"/>
        <dbReference type="ChEBI" id="CHEBI:16567"/>
        <dbReference type="ChEBI" id="CHEBI:18277"/>
        <dbReference type="ChEBI" id="CHEBI:33019"/>
        <dbReference type="ChEBI" id="CHEBI:58017"/>
        <dbReference type="EC" id="2.4.2.18"/>
    </reaction>
</comment>
<comment type="caution">
    <text evidence="3">Lacks conserved residue(s) required for the propagation of feature annotation.</text>
</comment>
<dbReference type="Proteomes" id="UP000184147">
    <property type="component" value="Unassembled WGS sequence"/>
</dbReference>
<feature type="binding site" evidence="3">
    <location>
        <position position="110"/>
    </location>
    <ligand>
        <name>anthranilate</name>
        <dbReference type="ChEBI" id="CHEBI:16567"/>
        <label>1</label>
    </ligand>
</feature>
<name>A0A1M4W3L6_9FLAO</name>
<comment type="similarity">
    <text evidence="3">Belongs to the anthranilate phosphoribosyltransferase family.</text>
</comment>
<dbReference type="STRING" id="1124188.SAMN05444377_101157"/>
<protein>
    <recommendedName>
        <fullName evidence="3">Anthranilate phosphoribosyltransferase</fullName>
        <ecNumber evidence="3">2.4.2.18</ecNumber>
    </recommendedName>
</protein>
<feature type="binding site" evidence="3">
    <location>
        <begin position="89"/>
        <end position="92"/>
    </location>
    <ligand>
        <name>5-phospho-alpha-D-ribose 1-diphosphate</name>
        <dbReference type="ChEBI" id="CHEBI:58017"/>
    </ligand>
</feature>
<gene>
    <name evidence="3" type="primary">trpD</name>
    <name evidence="6" type="ORF">SAMN05444377_101157</name>
</gene>
<feature type="binding site" evidence="3">
    <location>
        <begin position="82"/>
        <end position="83"/>
    </location>
    <ligand>
        <name>5-phospho-alpha-D-ribose 1-diphosphate</name>
        <dbReference type="ChEBI" id="CHEBI:58017"/>
    </ligand>
</feature>
<comment type="cofactor">
    <cofactor evidence="3">
        <name>Mg(2+)</name>
        <dbReference type="ChEBI" id="CHEBI:18420"/>
    </cofactor>
    <text evidence="3">Binds 2 magnesium ions per monomer.</text>
</comment>
<evidence type="ECO:0000256" key="2">
    <source>
        <dbReference type="ARBA" id="ARBA00022679"/>
    </source>
</evidence>
<organism evidence="6 7">
    <name type="scientific">Flavobacterium fontis</name>
    <dbReference type="NCBI Taxonomy" id="1124188"/>
    <lineage>
        <taxon>Bacteria</taxon>
        <taxon>Pseudomonadati</taxon>
        <taxon>Bacteroidota</taxon>
        <taxon>Flavobacteriia</taxon>
        <taxon>Flavobacteriales</taxon>
        <taxon>Flavobacteriaceae</taxon>
        <taxon>Flavobacterium</taxon>
    </lineage>
</organism>
<keyword evidence="3" id="KW-0479">Metal-binding</keyword>
<dbReference type="SUPFAM" id="SSF52418">
    <property type="entry name" value="Nucleoside phosphorylase/phosphoribosyltransferase catalytic domain"/>
    <property type="match status" value="1"/>
</dbReference>
<reference evidence="6 7" key="1">
    <citation type="submission" date="2016-11" db="EMBL/GenBank/DDBJ databases">
        <authorList>
            <person name="Jaros S."/>
            <person name="Januszkiewicz K."/>
            <person name="Wedrychowicz H."/>
        </authorList>
    </citation>
    <scope>NUCLEOTIDE SEQUENCE [LARGE SCALE GENOMIC DNA]</scope>
    <source>
        <strain evidence="6 7">DSM 25660</strain>
    </source>
</reference>
<evidence type="ECO:0000259" key="5">
    <source>
        <dbReference type="Pfam" id="PF02885"/>
    </source>
</evidence>
<feature type="binding site" evidence="3">
    <location>
        <position position="223"/>
    </location>
    <ligand>
        <name>Mg(2+)</name>
        <dbReference type="ChEBI" id="CHEBI:18420"/>
        <label>2</label>
    </ligand>
</feature>
<proteinExistence type="inferred from homology"/>
<dbReference type="GO" id="GO:0000287">
    <property type="term" value="F:magnesium ion binding"/>
    <property type="evidence" value="ECO:0007669"/>
    <property type="project" value="UniProtKB-UniRule"/>
</dbReference>
<feature type="binding site" evidence="3">
    <location>
        <position position="79"/>
    </location>
    <ligand>
        <name>5-phospho-alpha-D-ribose 1-diphosphate</name>
        <dbReference type="ChEBI" id="CHEBI:58017"/>
    </ligand>
</feature>
<keyword evidence="3" id="KW-0822">Tryptophan biosynthesis</keyword>
<dbReference type="EC" id="2.4.2.18" evidence="3"/>
<dbReference type="InterPro" id="IPR036320">
    <property type="entry name" value="Glycosyl_Trfase_fam3_N_dom_sf"/>
</dbReference>
<comment type="pathway">
    <text evidence="3">Amino-acid biosynthesis; L-tryptophan biosynthesis; L-tryptophan from chorismate: step 2/5.</text>
</comment>
<feature type="domain" description="Glycosyl transferase family 3 N-terminal" evidence="5">
    <location>
        <begin position="3"/>
        <end position="63"/>
    </location>
</feature>
<feature type="domain" description="Glycosyl transferase family 3" evidence="4">
    <location>
        <begin position="74"/>
        <end position="316"/>
    </location>
</feature>
<feature type="binding site" evidence="3">
    <location>
        <position position="91"/>
    </location>
    <ligand>
        <name>Mg(2+)</name>
        <dbReference type="ChEBI" id="CHEBI:18420"/>
        <label>1</label>
    </ligand>
</feature>
<dbReference type="NCBIfam" id="TIGR01245">
    <property type="entry name" value="trpD"/>
    <property type="match status" value="1"/>
</dbReference>
<comment type="function">
    <text evidence="3">Catalyzes the transfer of the phosphoribosyl group of 5-phosphorylribose-1-pyrophosphate (PRPP) to anthranilate to yield N-(5'-phosphoribosyl)-anthranilate (PRA).</text>
</comment>
<keyword evidence="3" id="KW-0460">Magnesium</keyword>
<dbReference type="InterPro" id="IPR017459">
    <property type="entry name" value="Glycosyl_Trfase_fam3_N_dom"/>
</dbReference>
<dbReference type="Pfam" id="PF00591">
    <property type="entry name" value="Glycos_transf_3"/>
    <property type="match status" value="1"/>
</dbReference>
<dbReference type="InterPro" id="IPR035902">
    <property type="entry name" value="Nuc_phospho_transferase"/>
</dbReference>
<feature type="binding site" evidence="3">
    <location>
        <position position="224"/>
    </location>
    <ligand>
        <name>Mg(2+)</name>
        <dbReference type="ChEBI" id="CHEBI:18420"/>
        <label>2</label>
    </ligand>
</feature>
<evidence type="ECO:0000313" key="6">
    <source>
        <dbReference type="EMBL" id="SHE75787.1"/>
    </source>
</evidence>
<keyword evidence="7" id="KW-1185">Reference proteome</keyword>
<dbReference type="PANTHER" id="PTHR43285">
    <property type="entry name" value="ANTHRANILATE PHOSPHORIBOSYLTRANSFERASE"/>
    <property type="match status" value="1"/>
</dbReference>
<dbReference type="GO" id="GO:0000162">
    <property type="term" value="P:L-tryptophan biosynthetic process"/>
    <property type="evidence" value="ECO:0007669"/>
    <property type="project" value="UniProtKB-UniRule"/>
</dbReference>
<evidence type="ECO:0000313" key="7">
    <source>
        <dbReference type="Proteomes" id="UP000184147"/>
    </source>
</evidence>
<evidence type="ECO:0000259" key="4">
    <source>
        <dbReference type="Pfam" id="PF00591"/>
    </source>
</evidence>
<keyword evidence="3" id="KW-0028">Amino-acid biosynthesis</keyword>
<feature type="binding site" evidence="3">
    <location>
        <position position="119"/>
    </location>
    <ligand>
        <name>5-phospho-alpha-D-ribose 1-diphosphate</name>
        <dbReference type="ChEBI" id="CHEBI:58017"/>
    </ligand>
</feature>
<keyword evidence="2 3" id="KW-0808">Transferase</keyword>
<dbReference type="RefSeq" id="WP_073360444.1">
    <property type="nucleotide sequence ID" value="NZ_FQVQ01000001.1"/>
</dbReference>
<dbReference type="Gene3D" id="3.40.1030.10">
    <property type="entry name" value="Nucleoside phosphorylase/phosphoribosyltransferase catalytic domain"/>
    <property type="match status" value="1"/>
</dbReference>
<feature type="binding site" evidence="3">
    <location>
        <position position="79"/>
    </location>
    <ligand>
        <name>anthranilate</name>
        <dbReference type="ChEBI" id="CHEBI:16567"/>
        <label>1</label>
    </ligand>
</feature>
<dbReference type="OrthoDB" id="9806430at2"/>
<sequence length="330" mass="35862">MKTLLDYLFTHQTLSREAAKEAMLTLTSGTVNPTQIAAFMTVFNMRAITLPELIGFREALISQCDRIDLSAYHPMDVCGTGGDGKNTFNISTLTAFVVAGAGVPVAKHGNYGVSSISGSSNVLEELGVTFPTDPKIIEEQLATTNLTFLHAPLFHPALKNVGAIRKELGLKTLFNKLGPLVNPAQPKVQMTGVFNLELARMYHYILQEEGVQYRILYGLSGCDEITLTDTVKVIHPKGESFITAENLHLEPVALDALDGGKTVAEAAHIFTQILKGKGTPEQNRVVCSNAAMALLTYYPEYTFETAYQIANESLLNLKAANVLNQLKSIA</sequence>
<dbReference type="PANTHER" id="PTHR43285:SF2">
    <property type="entry name" value="ANTHRANILATE PHOSPHORIBOSYLTRANSFERASE"/>
    <property type="match status" value="1"/>
</dbReference>
<dbReference type="GO" id="GO:0004048">
    <property type="term" value="F:anthranilate phosphoribosyltransferase activity"/>
    <property type="evidence" value="ECO:0007669"/>
    <property type="project" value="UniProtKB-UniRule"/>
</dbReference>